<proteinExistence type="predicted"/>
<evidence type="ECO:0000313" key="2">
    <source>
        <dbReference type="Proteomes" id="UP000265631"/>
    </source>
</evidence>
<reference evidence="1 2" key="1">
    <citation type="journal article" date="2018" name="PLoS Pathog.">
        <title>Evolution of structural diversity of trichothecenes, a family of toxins produced by plant pathogenic and entomopathogenic fungi.</title>
        <authorList>
            <person name="Proctor R.H."/>
            <person name="McCormick S.P."/>
            <person name="Kim H.S."/>
            <person name="Cardoza R.E."/>
            <person name="Stanley A.M."/>
            <person name="Lindo L."/>
            <person name="Kelly A."/>
            <person name="Brown D.W."/>
            <person name="Lee T."/>
            <person name="Vaughan M.M."/>
            <person name="Alexander N.J."/>
            <person name="Busman M."/>
            <person name="Gutierrez S."/>
        </authorList>
    </citation>
    <scope>NUCLEOTIDE SEQUENCE [LARGE SCALE GENOMIC DNA]</scope>
    <source>
        <strain evidence="1 2">NRRL 13405</strain>
    </source>
</reference>
<dbReference type="AlphaFoldDB" id="A0A395M4B0"/>
<dbReference type="Proteomes" id="UP000265631">
    <property type="component" value="Unassembled WGS sequence"/>
</dbReference>
<keyword evidence="2" id="KW-1185">Reference proteome</keyword>
<organism evidence="1 2">
    <name type="scientific">Fusarium flagelliforme</name>
    <dbReference type="NCBI Taxonomy" id="2675880"/>
    <lineage>
        <taxon>Eukaryota</taxon>
        <taxon>Fungi</taxon>
        <taxon>Dikarya</taxon>
        <taxon>Ascomycota</taxon>
        <taxon>Pezizomycotina</taxon>
        <taxon>Sordariomycetes</taxon>
        <taxon>Hypocreomycetidae</taxon>
        <taxon>Hypocreales</taxon>
        <taxon>Nectriaceae</taxon>
        <taxon>Fusarium</taxon>
        <taxon>Fusarium incarnatum-equiseti species complex</taxon>
    </lineage>
</organism>
<gene>
    <name evidence="1" type="ORF">FIE12Z_13066</name>
</gene>
<protein>
    <submittedName>
        <fullName evidence="1">Uncharacterized protein</fullName>
    </submittedName>
</protein>
<name>A0A395M4B0_9HYPO</name>
<accession>A0A395M4B0</accession>
<comment type="caution">
    <text evidence="1">The sequence shown here is derived from an EMBL/GenBank/DDBJ whole genome shotgun (WGS) entry which is preliminary data.</text>
</comment>
<dbReference type="EMBL" id="PXXK01001002">
    <property type="protein sequence ID" value="RFN40261.1"/>
    <property type="molecule type" value="Genomic_DNA"/>
</dbReference>
<evidence type="ECO:0000313" key="1">
    <source>
        <dbReference type="EMBL" id="RFN40261.1"/>
    </source>
</evidence>
<sequence>MAVKANFLSLPAELRNQIYHLYFRVGGYAYDVDSDCLKTAANNRPIDLALLYTCRTVANEAIRLPLLLNSIKFTTLYRRDLNSLAGCFSMMRAELALEYPNFRSHLDNALWIREFDIEEGERRYEDLREDRAYRAWSYSRKYNGNSMALAAKVWLKNQMEDTFCVSAGAFLRESEFWEDHNRTNFRSPCNNTRDYIGFSNLPRHIDRDWKKLSRSFWGVERFFFARFEAAG</sequence>